<accession>A0A2V1AN79</accession>
<keyword evidence="5" id="KW-1185">Reference proteome</keyword>
<feature type="binding site" evidence="2">
    <location>
        <position position="115"/>
    </location>
    <ligand>
        <name>a divalent metal cation</name>
        <dbReference type="ChEBI" id="CHEBI:60240"/>
        <label>1</label>
    </ligand>
</feature>
<dbReference type="GO" id="GO:0046872">
    <property type="term" value="F:metal ion binding"/>
    <property type="evidence" value="ECO:0007669"/>
    <property type="project" value="UniProtKB-KW"/>
</dbReference>
<dbReference type="OrthoDB" id="3345469at2759"/>
<organism evidence="4 5">
    <name type="scientific">Candidozyma haemuli</name>
    <dbReference type="NCBI Taxonomy" id="45357"/>
    <lineage>
        <taxon>Eukaryota</taxon>
        <taxon>Fungi</taxon>
        <taxon>Dikarya</taxon>
        <taxon>Ascomycota</taxon>
        <taxon>Saccharomycotina</taxon>
        <taxon>Pichiomycetes</taxon>
        <taxon>Metschnikowiaceae</taxon>
        <taxon>Candidozyma</taxon>
    </lineage>
</organism>
<gene>
    <name evidence="4" type="ORF">CXQ85_000956</name>
</gene>
<evidence type="ECO:0000256" key="3">
    <source>
        <dbReference type="SAM" id="Coils"/>
    </source>
</evidence>
<dbReference type="SUPFAM" id="SSF102705">
    <property type="entry name" value="NIF3 (NGG1p interacting factor 3)-like"/>
    <property type="match status" value="1"/>
</dbReference>
<evidence type="ECO:0000256" key="2">
    <source>
        <dbReference type="PIRSR" id="PIRSR602678-1"/>
    </source>
</evidence>
<evidence type="ECO:0000256" key="1">
    <source>
        <dbReference type="ARBA" id="ARBA00006964"/>
    </source>
</evidence>
<feature type="coiled-coil region" evidence="3">
    <location>
        <begin position="246"/>
        <end position="273"/>
    </location>
</feature>
<dbReference type="PANTHER" id="PTHR13799:SF13">
    <property type="entry name" value="NIF3-LIKE PROTEIN 1"/>
    <property type="match status" value="1"/>
</dbReference>
<reference evidence="4 5" key="1">
    <citation type="submission" date="2017-12" db="EMBL/GenBank/DDBJ databases">
        <title>Genome Sequence of a Multidrug-Resistant Candida haemulonii Isolate from a Patient with Chronic Leg Ulcers in Israel.</title>
        <authorList>
            <person name="Chow N.A."/>
            <person name="Gade L."/>
            <person name="Batra D."/>
            <person name="Rowe L.A."/>
            <person name="Ben-Ami R."/>
            <person name="Loparev V.N."/>
            <person name="Litvintseva A.P."/>
        </authorList>
    </citation>
    <scope>NUCLEOTIDE SEQUENCE [LARGE SCALE GENOMIC DNA]</scope>
    <source>
        <strain evidence="4 5">B11899</strain>
    </source>
</reference>
<dbReference type="InterPro" id="IPR002678">
    <property type="entry name" value="DUF34/NIF3"/>
</dbReference>
<dbReference type="GeneID" id="37006287"/>
<dbReference type="FunFam" id="3.40.1390.30:FF:000001">
    <property type="entry name" value="GTP cyclohydrolase 1 type 2"/>
    <property type="match status" value="1"/>
</dbReference>
<keyword evidence="2" id="KW-0479">Metal-binding</keyword>
<dbReference type="GO" id="GO:0005739">
    <property type="term" value="C:mitochondrion"/>
    <property type="evidence" value="ECO:0007669"/>
    <property type="project" value="TreeGrafter"/>
</dbReference>
<feature type="binding site" evidence="2">
    <location>
        <position position="241"/>
    </location>
    <ligand>
        <name>a divalent metal cation</name>
        <dbReference type="ChEBI" id="CHEBI:60240"/>
        <label>1</label>
    </ligand>
</feature>
<name>A0A2V1AN79_9ASCO</name>
<dbReference type="Proteomes" id="UP000244309">
    <property type="component" value="Unassembled WGS sequence"/>
</dbReference>
<dbReference type="PANTHER" id="PTHR13799">
    <property type="entry name" value="NGG1 INTERACTING FACTOR 3"/>
    <property type="match status" value="1"/>
</dbReference>
<dbReference type="AlphaFoldDB" id="A0A2V1AN79"/>
<dbReference type="RefSeq" id="XP_025339613.1">
    <property type="nucleotide sequence ID" value="XM_025484682.1"/>
</dbReference>
<dbReference type="EMBL" id="PKFO01000001">
    <property type="protein sequence ID" value="PVH18673.1"/>
    <property type="molecule type" value="Genomic_DNA"/>
</dbReference>
<comment type="similarity">
    <text evidence="1">Belongs to the GTP cyclohydrolase I type 2/NIF3 family.</text>
</comment>
<evidence type="ECO:0000313" key="4">
    <source>
        <dbReference type="EMBL" id="PVH18673.1"/>
    </source>
</evidence>
<comment type="caution">
    <text evidence="4">The sequence shown here is derived from an EMBL/GenBank/DDBJ whole genome shotgun (WGS) entry which is preliminary data.</text>
</comment>
<dbReference type="STRING" id="45357.A0A2V1AN79"/>
<dbReference type="InterPro" id="IPR036069">
    <property type="entry name" value="DUF34/NIF3_sf"/>
</dbReference>
<dbReference type="Gene3D" id="3.40.1390.30">
    <property type="entry name" value="NIF3 (NGG1p interacting factor 3)-like"/>
    <property type="match status" value="1"/>
</dbReference>
<proteinExistence type="inferred from homology"/>
<protein>
    <submittedName>
        <fullName evidence="4">YbgI/family dinuclear metal center protein</fullName>
    </submittedName>
</protein>
<keyword evidence="3" id="KW-0175">Coiled coil</keyword>
<dbReference type="NCBIfam" id="TIGR00486">
    <property type="entry name" value="YbgI_SA1388"/>
    <property type="match status" value="1"/>
</dbReference>
<dbReference type="Pfam" id="PF01784">
    <property type="entry name" value="DUF34_NIF3"/>
    <property type="match status" value="1"/>
</dbReference>
<feature type="binding site" evidence="2">
    <location>
        <position position="77"/>
    </location>
    <ligand>
        <name>a divalent metal cation</name>
        <dbReference type="ChEBI" id="CHEBI:60240"/>
        <label>1</label>
    </ligand>
</feature>
<dbReference type="VEuPathDB" id="FungiDB:CXQ85_000956"/>
<evidence type="ECO:0000313" key="5">
    <source>
        <dbReference type="Proteomes" id="UP000244309"/>
    </source>
</evidence>
<feature type="binding site" evidence="2">
    <location>
        <position position="245"/>
    </location>
    <ligand>
        <name>a divalent metal cation</name>
        <dbReference type="ChEBI" id="CHEBI:60240"/>
        <label>1</label>
    </ligand>
</feature>
<sequence>MPSPTSKRAVLAATNAIQKLYPIRLADKSWDNTGLLVDSSSDFTESDSCKILLTIDLTQNVANEAIEKKSNMIVAYHPFIFRGLKSITSDDPQQRSLIRLIQNNISVYSPHTAVDSAKGGVNDFLADGIAQNLKVKSRSVIQPNPDEEGCGMGRFIELEEPAPLTSLVENVKDSQSLRHVQVGVGRNLKKDHSVKTIAICAGSGGSVFRGVEADLYYTGELSHHEALFFTEKGSSLIACNHSNTERAFLKVLKEQLQQELPEAEVEISAEDKDPYEVW</sequence>